<name>A0A9P1J020_9PELO</name>
<reference evidence="2" key="1">
    <citation type="submission" date="2022-11" db="EMBL/GenBank/DDBJ databases">
        <authorList>
            <person name="Kikuchi T."/>
        </authorList>
    </citation>
    <scope>NUCLEOTIDE SEQUENCE</scope>
    <source>
        <strain evidence="2">PS1010</strain>
    </source>
</reference>
<accession>A0A9P1J020</accession>
<feature type="compositionally biased region" description="Polar residues" evidence="1">
    <location>
        <begin position="26"/>
        <end position="46"/>
    </location>
</feature>
<organism evidence="2 3">
    <name type="scientific">Caenorhabditis angaria</name>
    <dbReference type="NCBI Taxonomy" id="860376"/>
    <lineage>
        <taxon>Eukaryota</taxon>
        <taxon>Metazoa</taxon>
        <taxon>Ecdysozoa</taxon>
        <taxon>Nematoda</taxon>
        <taxon>Chromadorea</taxon>
        <taxon>Rhabditida</taxon>
        <taxon>Rhabditina</taxon>
        <taxon>Rhabditomorpha</taxon>
        <taxon>Rhabditoidea</taxon>
        <taxon>Rhabditidae</taxon>
        <taxon>Peloderinae</taxon>
        <taxon>Caenorhabditis</taxon>
    </lineage>
</organism>
<keyword evidence="3" id="KW-1185">Reference proteome</keyword>
<evidence type="ECO:0000313" key="3">
    <source>
        <dbReference type="Proteomes" id="UP001152747"/>
    </source>
</evidence>
<evidence type="ECO:0000256" key="1">
    <source>
        <dbReference type="SAM" id="MobiDB-lite"/>
    </source>
</evidence>
<dbReference type="Proteomes" id="UP001152747">
    <property type="component" value="Unassembled WGS sequence"/>
</dbReference>
<dbReference type="AlphaFoldDB" id="A0A9P1J020"/>
<comment type="caution">
    <text evidence="2">The sequence shown here is derived from an EMBL/GenBank/DDBJ whole genome shotgun (WGS) entry which is preliminary data.</text>
</comment>
<sequence length="77" mass="9011">MNKMDQNLYYGVTNRVDFQPKFLTPKTMQRDSNQTSTNQKNSMSMNNLVETAPAHWRRVPQKDIRFHVVIKVKDGGK</sequence>
<gene>
    <name evidence="2" type="ORF">CAMP_LOCUS16813</name>
</gene>
<protein>
    <submittedName>
        <fullName evidence="2">Uncharacterized protein</fullName>
    </submittedName>
</protein>
<feature type="region of interest" description="Disordered" evidence="1">
    <location>
        <begin position="21"/>
        <end position="46"/>
    </location>
</feature>
<proteinExistence type="predicted"/>
<evidence type="ECO:0000313" key="2">
    <source>
        <dbReference type="EMBL" id="CAI5454176.1"/>
    </source>
</evidence>
<dbReference type="EMBL" id="CANHGI010000006">
    <property type="protein sequence ID" value="CAI5454176.1"/>
    <property type="molecule type" value="Genomic_DNA"/>
</dbReference>